<organism evidence="3 4">
    <name type="scientific">Shimia litoralis</name>
    <dbReference type="NCBI Taxonomy" id="420403"/>
    <lineage>
        <taxon>Bacteria</taxon>
        <taxon>Pseudomonadati</taxon>
        <taxon>Pseudomonadota</taxon>
        <taxon>Alphaproteobacteria</taxon>
        <taxon>Rhodobacterales</taxon>
        <taxon>Roseobacteraceae</taxon>
    </lineage>
</organism>
<comment type="caution">
    <text evidence="3">The sequence shown here is derived from an EMBL/GenBank/DDBJ whole genome shotgun (WGS) entry which is preliminary data.</text>
</comment>
<dbReference type="OrthoDB" id="7876384at2"/>
<keyword evidence="4" id="KW-1185">Reference proteome</keyword>
<keyword evidence="2" id="KW-0472">Membrane</keyword>
<dbReference type="AlphaFoldDB" id="A0A4U7N1F7"/>
<protein>
    <submittedName>
        <fullName evidence="3">Uncharacterized protein</fullName>
    </submittedName>
</protein>
<reference evidence="3 4" key="1">
    <citation type="submission" date="2019-04" db="EMBL/GenBank/DDBJ databases">
        <title>Genome sequence of Pelagicola litoralis CL-ES2.</title>
        <authorList>
            <person name="Cao J."/>
        </authorList>
    </citation>
    <scope>NUCLEOTIDE SEQUENCE [LARGE SCALE GENOMIC DNA]</scope>
    <source>
        <strain evidence="3 4">CL-ES2</strain>
    </source>
</reference>
<evidence type="ECO:0000256" key="1">
    <source>
        <dbReference type="SAM" id="MobiDB-lite"/>
    </source>
</evidence>
<evidence type="ECO:0000313" key="3">
    <source>
        <dbReference type="EMBL" id="TKZ19328.1"/>
    </source>
</evidence>
<evidence type="ECO:0000256" key="2">
    <source>
        <dbReference type="SAM" id="Phobius"/>
    </source>
</evidence>
<gene>
    <name evidence="3" type="ORF">FAP39_11305</name>
</gene>
<name>A0A4U7N1F7_9RHOB</name>
<feature type="transmembrane region" description="Helical" evidence="2">
    <location>
        <begin position="41"/>
        <end position="65"/>
    </location>
</feature>
<dbReference type="Proteomes" id="UP000306575">
    <property type="component" value="Unassembled WGS sequence"/>
</dbReference>
<keyword evidence="2" id="KW-0812">Transmembrane</keyword>
<feature type="compositionally biased region" description="Basic and acidic residues" evidence="1">
    <location>
        <begin position="1"/>
        <end position="13"/>
    </location>
</feature>
<sequence>MSKKQSDFQERLQRIQKQVGETPEPPQFERATPPKRQNTGWLINVIIGILATLFITMSLYAFFMFKNLKVVSAMAQQETYSALHDQDLPEPTGSFLQRLFFGNTLGVTSDPRQTPMIFMPKPPKGWIRITALDAQRPNLLATLKAQWPKHYDGKTIELKDHTAYRRLTQFIRRSETPDLEQRVLSNKRAHAVYLHPDNSYLVAELAFLGAPSALGTKKSPDTWVEALIPVENKKLQSKEILEKNRLGGIPILNRTRPVGTSARTQPIGQALSHRVLMKISAPLSPRTVMRIEGFAPPLAVASMLRNMDRKAILARHR</sequence>
<dbReference type="RefSeq" id="WP_138016512.1">
    <property type="nucleotide sequence ID" value="NZ_SULI01000013.1"/>
</dbReference>
<proteinExistence type="predicted"/>
<feature type="region of interest" description="Disordered" evidence="1">
    <location>
        <begin position="1"/>
        <end position="35"/>
    </location>
</feature>
<accession>A0A4U7N1F7</accession>
<keyword evidence="2" id="KW-1133">Transmembrane helix</keyword>
<evidence type="ECO:0000313" key="4">
    <source>
        <dbReference type="Proteomes" id="UP000306575"/>
    </source>
</evidence>
<dbReference type="EMBL" id="SULI01000013">
    <property type="protein sequence ID" value="TKZ19328.1"/>
    <property type="molecule type" value="Genomic_DNA"/>
</dbReference>